<reference evidence="1" key="1">
    <citation type="submission" date="2020-08" db="EMBL/GenBank/DDBJ databases">
        <title>Multicomponent nature underlies the extraordinary mechanical properties of spider dragline silk.</title>
        <authorList>
            <person name="Kono N."/>
            <person name="Nakamura H."/>
            <person name="Mori M."/>
            <person name="Yoshida Y."/>
            <person name="Ohtoshi R."/>
            <person name="Malay A.D."/>
            <person name="Moran D.A.P."/>
            <person name="Tomita M."/>
            <person name="Numata K."/>
            <person name="Arakawa K."/>
        </authorList>
    </citation>
    <scope>NUCLEOTIDE SEQUENCE</scope>
</reference>
<organism evidence="1 2">
    <name type="scientific">Nephila pilipes</name>
    <name type="common">Giant wood spider</name>
    <name type="synonym">Nephila maculata</name>
    <dbReference type="NCBI Taxonomy" id="299642"/>
    <lineage>
        <taxon>Eukaryota</taxon>
        <taxon>Metazoa</taxon>
        <taxon>Ecdysozoa</taxon>
        <taxon>Arthropoda</taxon>
        <taxon>Chelicerata</taxon>
        <taxon>Arachnida</taxon>
        <taxon>Araneae</taxon>
        <taxon>Araneomorphae</taxon>
        <taxon>Entelegynae</taxon>
        <taxon>Araneoidea</taxon>
        <taxon>Nephilidae</taxon>
        <taxon>Nephila</taxon>
    </lineage>
</organism>
<evidence type="ECO:0000313" key="1">
    <source>
        <dbReference type="EMBL" id="GFT99255.1"/>
    </source>
</evidence>
<protein>
    <submittedName>
        <fullName evidence="1">Uncharacterized protein</fullName>
    </submittedName>
</protein>
<proteinExistence type="predicted"/>
<comment type="caution">
    <text evidence="1">The sequence shown here is derived from an EMBL/GenBank/DDBJ whole genome shotgun (WGS) entry which is preliminary data.</text>
</comment>
<keyword evidence="2" id="KW-1185">Reference proteome</keyword>
<gene>
    <name evidence="1" type="ORF">NPIL_491851</name>
</gene>
<accession>A0A8X6Q410</accession>
<sequence length="106" mass="12271">MKRMAPSLVLESSIKYLRQQIQYGIFIQVGNSKVFHKSRMKCFGTRHVKETVSEQKSSSENEPLRSRRGFTLSSVSWGYFNAFVKCSEHRLRVNGAKILSSRQKEI</sequence>
<dbReference type="Proteomes" id="UP000887013">
    <property type="component" value="Unassembled WGS sequence"/>
</dbReference>
<name>A0A8X6Q410_NEPPI</name>
<dbReference type="AlphaFoldDB" id="A0A8X6Q410"/>
<evidence type="ECO:0000313" key="2">
    <source>
        <dbReference type="Proteomes" id="UP000887013"/>
    </source>
</evidence>
<dbReference type="EMBL" id="BMAW01075952">
    <property type="protein sequence ID" value="GFT99255.1"/>
    <property type="molecule type" value="Genomic_DNA"/>
</dbReference>